<evidence type="ECO:0000313" key="3">
    <source>
        <dbReference type="Proteomes" id="UP001589608"/>
    </source>
</evidence>
<dbReference type="EMBL" id="JBHMCA010000043">
    <property type="protein sequence ID" value="MFB9445952.1"/>
    <property type="molecule type" value="Genomic_DNA"/>
</dbReference>
<dbReference type="Proteomes" id="UP001589608">
    <property type="component" value="Unassembled WGS sequence"/>
</dbReference>
<keyword evidence="2" id="KW-0378">Hydrolase</keyword>
<dbReference type="Gene3D" id="3.90.226.10">
    <property type="entry name" value="2-enoyl-CoA Hydratase, Chain A, domain 1"/>
    <property type="match status" value="1"/>
</dbReference>
<evidence type="ECO:0000259" key="1">
    <source>
        <dbReference type="SMART" id="SM00245"/>
    </source>
</evidence>
<dbReference type="SUPFAM" id="SSF52096">
    <property type="entry name" value="ClpP/crotonase"/>
    <property type="match status" value="1"/>
</dbReference>
<organism evidence="2 3">
    <name type="scientific">Dactylosporangium vinaceum</name>
    <dbReference type="NCBI Taxonomy" id="53362"/>
    <lineage>
        <taxon>Bacteria</taxon>
        <taxon>Bacillati</taxon>
        <taxon>Actinomycetota</taxon>
        <taxon>Actinomycetes</taxon>
        <taxon>Micromonosporales</taxon>
        <taxon>Micromonosporaceae</taxon>
        <taxon>Dactylosporangium</taxon>
    </lineage>
</organism>
<dbReference type="Pfam" id="PF11918">
    <property type="entry name" value="Peptidase_S41_N"/>
    <property type="match status" value="1"/>
</dbReference>
<dbReference type="InterPro" id="IPR029045">
    <property type="entry name" value="ClpP/crotonase-like_dom_sf"/>
</dbReference>
<dbReference type="Pfam" id="PF03572">
    <property type="entry name" value="Peptidase_S41"/>
    <property type="match status" value="1"/>
</dbReference>
<comment type="caution">
    <text evidence="2">The sequence shown here is derived from an EMBL/GenBank/DDBJ whole genome shotgun (WGS) entry which is preliminary data.</text>
</comment>
<gene>
    <name evidence="2" type="ORF">ACFFTR_22965</name>
</gene>
<dbReference type="PANTHER" id="PTHR11261">
    <property type="entry name" value="INTERPHOTORECEPTOR RETINOID-BINDING PROTEIN"/>
    <property type="match status" value="1"/>
</dbReference>
<protein>
    <submittedName>
        <fullName evidence="2">S41 family peptidase</fullName>
        <ecNumber evidence="2">3.4.-.-</ecNumber>
    </submittedName>
</protein>
<dbReference type="RefSeq" id="WP_223092991.1">
    <property type="nucleotide sequence ID" value="NZ_CP061913.1"/>
</dbReference>
<accession>A0ABV5MAR8</accession>
<dbReference type="PANTHER" id="PTHR11261:SF3">
    <property type="entry name" value="RETINOL-BINDING PROTEIN 3"/>
    <property type="match status" value="1"/>
</dbReference>
<evidence type="ECO:0000313" key="2">
    <source>
        <dbReference type="EMBL" id="MFB9445952.1"/>
    </source>
</evidence>
<proteinExistence type="predicted"/>
<feature type="domain" description="Tail specific protease" evidence="1">
    <location>
        <begin position="78"/>
        <end position="276"/>
    </location>
</feature>
<keyword evidence="3" id="KW-1185">Reference proteome</keyword>
<dbReference type="SMART" id="SM00245">
    <property type="entry name" value="TSPc"/>
    <property type="match status" value="1"/>
</dbReference>
<dbReference type="Gene3D" id="3.30.750.44">
    <property type="match status" value="1"/>
</dbReference>
<dbReference type="GO" id="GO:0016787">
    <property type="term" value="F:hydrolase activity"/>
    <property type="evidence" value="ECO:0007669"/>
    <property type="project" value="UniProtKB-KW"/>
</dbReference>
<name>A0ABV5MAR8_9ACTN</name>
<dbReference type="EC" id="3.4.-.-" evidence="2"/>
<reference evidence="2 3" key="1">
    <citation type="submission" date="2024-09" db="EMBL/GenBank/DDBJ databases">
        <authorList>
            <person name="Sun Q."/>
            <person name="Mori K."/>
        </authorList>
    </citation>
    <scope>NUCLEOTIDE SEQUENCE [LARGE SCALE GENOMIC DNA]</scope>
    <source>
        <strain evidence="2 3">JCM 3307</strain>
    </source>
</reference>
<sequence>MSANLVEKALELLCGNYIFADRAQEAADGIRGRLAAGEHDRLDEEALGRRLTAELFEVCQDKHLRVRTRTEEMREALTEAEMEAVWREQQRLTNYGIARVERLDGNVGLLDLRFVTAAGMGGRAIAAAMELVSQTHALIVDLRRNRGGFPDGALFWMSYFFPDGETHLNDIYEGATGHTRQFWSHAWLPGERYLDRPVYLLTSESTFSGGEDICYNLQAQGRAVLVGATTKGGAHPTEAFPITPTFEITVPVARSINPVTGGNWESTGVVPDVSVATQEAFDVAYRMALQHVLASATSPAVLAEARAALP</sequence>
<dbReference type="InterPro" id="IPR005151">
    <property type="entry name" value="Tail-specific_protease"/>
</dbReference>
<dbReference type="CDD" id="cd07563">
    <property type="entry name" value="Peptidase_S41_IRBP"/>
    <property type="match status" value="1"/>
</dbReference>